<name>A0AAN8PX40_PATCE</name>
<proteinExistence type="inferred from homology"/>
<keyword evidence="12" id="KW-1185">Reference proteome</keyword>
<comment type="caution">
    <text evidence="11">The sequence shown here is derived from an EMBL/GenBank/DDBJ whole genome shotgun (WGS) entry which is preliminary data.</text>
</comment>
<evidence type="ECO:0000256" key="5">
    <source>
        <dbReference type="ARBA" id="ARBA00022588"/>
    </source>
</evidence>
<feature type="domain" description="Reelin" evidence="10">
    <location>
        <begin position="9"/>
        <end position="185"/>
    </location>
</feature>
<dbReference type="InterPro" id="IPR002861">
    <property type="entry name" value="Reeler_dom"/>
</dbReference>
<evidence type="ECO:0000256" key="4">
    <source>
        <dbReference type="ARBA" id="ARBA00022529"/>
    </source>
</evidence>
<accession>A0AAN8PX40</accession>
<evidence type="ECO:0000313" key="11">
    <source>
        <dbReference type="EMBL" id="KAK6188109.1"/>
    </source>
</evidence>
<gene>
    <name evidence="11" type="ORF">SNE40_004360</name>
</gene>
<dbReference type="PANTHER" id="PTHR45828:SF9">
    <property type="entry name" value="CELL WALL INTEGRITY AND STRESS RESPONSE COMPONENT 4-LIKE-RELATED"/>
    <property type="match status" value="1"/>
</dbReference>
<feature type="signal peptide" evidence="9">
    <location>
        <begin position="1"/>
        <end position="22"/>
    </location>
</feature>
<comment type="subcellular location">
    <subcellularLocation>
        <location evidence="1">Secreted</location>
    </subcellularLocation>
</comment>
<dbReference type="GO" id="GO:0016020">
    <property type="term" value="C:membrane"/>
    <property type="evidence" value="ECO:0007669"/>
    <property type="project" value="TreeGrafter"/>
</dbReference>
<keyword evidence="7" id="KW-0391">Immunity</keyword>
<keyword evidence="4" id="KW-0929">Antimicrobial</keyword>
<keyword evidence="5" id="KW-0399">Innate immunity</keyword>
<evidence type="ECO:0000256" key="7">
    <source>
        <dbReference type="ARBA" id="ARBA00022859"/>
    </source>
</evidence>
<dbReference type="InterPro" id="IPR042307">
    <property type="entry name" value="Reeler_sf"/>
</dbReference>
<dbReference type="Gene3D" id="2.60.40.4060">
    <property type="entry name" value="Reeler domain"/>
    <property type="match status" value="1"/>
</dbReference>
<dbReference type="PANTHER" id="PTHR45828">
    <property type="entry name" value="CYTOCHROME B561/FERRIC REDUCTASE TRANSMEMBRANE"/>
    <property type="match status" value="1"/>
</dbReference>
<keyword evidence="8" id="KW-0044">Antibiotic</keyword>
<reference evidence="11 12" key="1">
    <citation type="submission" date="2024-01" db="EMBL/GenBank/DDBJ databases">
        <title>The genome of the rayed Mediterranean limpet Patella caerulea (Linnaeus, 1758).</title>
        <authorList>
            <person name="Anh-Thu Weber A."/>
            <person name="Halstead-Nussloch G."/>
        </authorList>
    </citation>
    <scope>NUCLEOTIDE SEQUENCE [LARGE SCALE GENOMIC DNA]</scope>
    <source>
        <strain evidence="11">AATW-2023a</strain>
        <tissue evidence="11">Whole specimen</tissue>
    </source>
</reference>
<evidence type="ECO:0000259" key="10">
    <source>
        <dbReference type="PROSITE" id="PS51019"/>
    </source>
</evidence>
<evidence type="ECO:0000256" key="3">
    <source>
        <dbReference type="ARBA" id="ARBA00022525"/>
    </source>
</evidence>
<keyword evidence="6 9" id="KW-0732">Signal</keyword>
<comment type="similarity">
    <text evidence="2">Belongs to the insect defense protein family.</text>
</comment>
<organism evidence="11 12">
    <name type="scientific">Patella caerulea</name>
    <name type="common">Rayed Mediterranean limpet</name>
    <dbReference type="NCBI Taxonomy" id="87958"/>
    <lineage>
        <taxon>Eukaryota</taxon>
        <taxon>Metazoa</taxon>
        <taxon>Spiralia</taxon>
        <taxon>Lophotrochozoa</taxon>
        <taxon>Mollusca</taxon>
        <taxon>Gastropoda</taxon>
        <taxon>Patellogastropoda</taxon>
        <taxon>Patelloidea</taxon>
        <taxon>Patellidae</taxon>
        <taxon>Patella</taxon>
    </lineage>
</organism>
<dbReference type="Proteomes" id="UP001347796">
    <property type="component" value="Unassembled WGS sequence"/>
</dbReference>
<keyword evidence="3" id="KW-0964">Secreted</keyword>
<evidence type="ECO:0000313" key="12">
    <source>
        <dbReference type="Proteomes" id="UP001347796"/>
    </source>
</evidence>
<feature type="chain" id="PRO_5042975678" description="Reelin domain-containing protein" evidence="9">
    <location>
        <begin position="23"/>
        <end position="233"/>
    </location>
</feature>
<dbReference type="Pfam" id="PF02014">
    <property type="entry name" value="Reeler"/>
    <property type="match status" value="1"/>
</dbReference>
<evidence type="ECO:0000256" key="9">
    <source>
        <dbReference type="SAM" id="SignalP"/>
    </source>
</evidence>
<dbReference type="PROSITE" id="PS51019">
    <property type="entry name" value="REELIN"/>
    <property type="match status" value="1"/>
</dbReference>
<protein>
    <recommendedName>
        <fullName evidence="10">Reelin domain-containing protein</fullName>
    </recommendedName>
</protein>
<evidence type="ECO:0000256" key="2">
    <source>
        <dbReference type="ARBA" id="ARBA00008501"/>
    </source>
</evidence>
<dbReference type="CDD" id="cd08544">
    <property type="entry name" value="Reeler"/>
    <property type="match status" value="1"/>
</dbReference>
<evidence type="ECO:0000256" key="6">
    <source>
        <dbReference type="ARBA" id="ARBA00022729"/>
    </source>
</evidence>
<dbReference type="InterPro" id="IPR051237">
    <property type="entry name" value="Ferric-chelate_Red/DefProt"/>
</dbReference>
<dbReference type="EMBL" id="JAZGQO010000003">
    <property type="protein sequence ID" value="KAK6188109.1"/>
    <property type="molecule type" value="Genomic_DNA"/>
</dbReference>
<dbReference type="GO" id="GO:0005576">
    <property type="term" value="C:extracellular region"/>
    <property type="evidence" value="ECO:0007669"/>
    <property type="project" value="UniProtKB-SubCell"/>
</dbReference>
<evidence type="ECO:0000256" key="8">
    <source>
        <dbReference type="ARBA" id="ARBA00023022"/>
    </source>
</evidence>
<dbReference type="GO" id="GO:0045087">
    <property type="term" value="P:innate immune response"/>
    <property type="evidence" value="ECO:0007669"/>
    <property type="project" value="UniProtKB-KW"/>
</dbReference>
<dbReference type="AlphaFoldDB" id="A0AAN8PX40"/>
<evidence type="ECO:0000256" key="1">
    <source>
        <dbReference type="ARBA" id="ARBA00004613"/>
    </source>
</evidence>
<sequence>MGYNNSICVIIIVLMSCSRGSGYPGGVPDSACSSMFPSGHSARPQLSTPPYRIIVPKKTYQAGETIKVMLEAEEGYFKGVYLQARLIGCNVNISESVGVFTANDNELQTRHCFGQVHSTVSHNSNSAKRVKYVYWTAPVNPFGHVILRATFVEDAATFWTNVVSDILVDLQSTDTPTCLTSTVVPFYDSVGKNVPNGEKVVSVGSNGAVHVLQNIWTVILINMILFEFFICLL</sequence>
<dbReference type="GO" id="GO:0042742">
    <property type="term" value="P:defense response to bacterium"/>
    <property type="evidence" value="ECO:0007669"/>
    <property type="project" value="UniProtKB-KW"/>
</dbReference>